<accession>A0A916XYL9</accession>
<dbReference type="AlphaFoldDB" id="A0A916XYL9"/>
<comment type="caution">
    <text evidence="1">The sequence shown here is derived from an EMBL/GenBank/DDBJ whole genome shotgun (WGS) entry which is preliminary data.</text>
</comment>
<name>A0A916XYL9_9FLAO</name>
<evidence type="ECO:0000313" key="1">
    <source>
        <dbReference type="EMBL" id="GGD22657.1"/>
    </source>
</evidence>
<reference evidence="1" key="1">
    <citation type="journal article" date="2014" name="Int. J. Syst. Evol. Microbiol.">
        <title>Complete genome sequence of Corynebacterium casei LMG S-19264T (=DSM 44701T), isolated from a smear-ripened cheese.</title>
        <authorList>
            <consortium name="US DOE Joint Genome Institute (JGI-PGF)"/>
            <person name="Walter F."/>
            <person name="Albersmeier A."/>
            <person name="Kalinowski J."/>
            <person name="Ruckert C."/>
        </authorList>
    </citation>
    <scope>NUCLEOTIDE SEQUENCE</scope>
    <source>
        <strain evidence="1">CGMCC 1.12506</strain>
    </source>
</reference>
<dbReference type="SUPFAM" id="SSF53335">
    <property type="entry name" value="S-adenosyl-L-methionine-dependent methyltransferases"/>
    <property type="match status" value="1"/>
</dbReference>
<dbReference type="Proteomes" id="UP000625735">
    <property type="component" value="Unassembled WGS sequence"/>
</dbReference>
<evidence type="ECO:0000313" key="2">
    <source>
        <dbReference type="Proteomes" id="UP000625735"/>
    </source>
</evidence>
<proteinExistence type="predicted"/>
<dbReference type="InterPro" id="IPR029063">
    <property type="entry name" value="SAM-dependent_MTases_sf"/>
</dbReference>
<dbReference type="Gene3D" id="3.40.50.150">
    <property type="entry name" value="Vaccinia Virus protein VP39"/>
    <property type="match status" value="1"/>
</dbReference>
<sequence length="277" mass="31786">MEIEKYTKGLSLKDGIYFSQRTSAISYPEKGNEDFFKIEDQSFWFKHRNSCIYEAFKKHSTSNLFFDIGGGNGFVAKYLEDKKIETALIEPGVKGCLNAKKRGLKNVICATLEEANFENNVLPNVGLFDVVEHIEDDLVFLKMIYNYTQNNGLVYITVPAYNFLWSNEDKDAGHYRRYTTQSISETLLKAGFKIEYASYIFSALPLPIFLSRSLPSKLGFNKKSDDFNKHKNEHKIKKGMIQSIMDYFLEKEVSKIKEGRITNIGSSCFIIAKKIES</sequence>
<dbReference type="RefSeq" id="WP_188361539.1">
    <property type="nucleotide sequence ID" value="NZ_BMFG01000003.1"/>
</dbReference>
<dbReference type="Pfam" id="PF13489">
    <property type="entry name" value="Methyltransf_23"/>
    <property type="match status" value="1"/>
</dbReference>
<keyword evidence="2" id="KW-1185">Reference proteome</keyword>
<organism evidence="1 2">
    <name type="scientific">Flavobacterium orientale</name>
    <dbReference type="NCBI Taxonomy" id="1756020"/>
    <lineage>
        <taxon>Bacteria</taxon>
        <taxon>Pseudomonadati</taxon>
        <taxon>Bacteroidota</taxon>
        <taxon>Flavobacteriia</taxon>
        <taxon>Flavobacteriales</taxon>
        <taxon>Flavobacteriaceae</taxon>
        <taxon>Flavobacterium</taxon>
    </lineage>
</organism>
<gene>
    <name evidence="1" type="ORF">GCM10011343_11060</name>
</gene>
<protein>
    <recommendedName>
        <fullName evidence="3">Methyltransferase domain-containing protein</fullName>
    </recommendedName>
</protein>
<dbReference type="EMBL" id="BMFG01000003">
    <property type="protein sequence ID" value="GGD22657.1"/>
    <property type="molecule type" value="Genomic_DNA"/>
</dbReference>
<reference evidence="1" key="2">
    <citation type="submission" date="2020-09" db="EMBL/GenBank/DDBJ databases">
        <authorList>
            <person name="Sun Q."/>
            <person name="Zhou Y."/>
        </authorList>
    </citation>
    <scope>NUCLEOTIDE SEQUENCE</scope>
    <source>
        <strain evidence="1">CGMCC 1.12506</strain>
    </source>
</reference>
<evidence type="ECO:0008006" key="3">
    <source>
        <dbReference type="Google" id="ProtNLM"/>
    </source>
</evidence>